<name>A0A382FTS9_9ZZZZ</name>
<gene>
    <name evidence="1" type="ORF">METZ01_LOCUS218839</name>
</gene>
<dbReference type="EMBL" id="UINC01051616">
    <property type="protein sequence ID" value="SVB65985.1"/>
    <property type="molecule type" value="Genomic_DNA"/>
</dbReference>
<proteinExistence type="predicted"/>
<protein>
    <submittedName>
        <fullName evidence="1">Uncharacterized protein</fullName>
    </submittedName>
</protein>
<evidence type="ECO:0000313" key="1">
    <source>
        <dbReference type="EMBL" id="SVB65985.1"/>
    </source>
</evidence>
<dbReference type="AlphaFoldDB" id="A0A382FTS9"/>
<feature type="non-terminal residue" evidence="1">
    <location>
        <position position="1"/>
    </location>
</feature>
<organism evidence="1">
    <name type="scientific">marine metagenome</name>
    <dbReference type="NCBI Taxonomy" id="408172"/>
    <lineage>
        <taxon>unclassified sequences</taxon>
        <taxon>metagenomes</taxon>
        <taxon>ecological metagenomes</taxon>
    </lineage>
</organism>
<sequence>VYWTSTGSETYVEGRWTAEAEL</sequence>
<accession>A0A382FTS9</accession>
<reference evidence="1" key="1">
    <citation type="submission" date="2018-05" db="EMBL/GenBank/DDBJ databases">
        <authorList>
            <person name="Lanie J.A."/>
            <person name="Ng W.-L."/>
            <person name="Kazmierczak K.M."/>
            <person name="Andrzejewski T.M."/>
            <person name="Davidsen T.M."/>
            <person name="Wayne K.J."/>
            <person name="Tettelin H."/>
            <person name="Glass J.I."/>
            <person name="Rusch D."/>
            <person name="Podicherti R."/>
            <person name="Tsui H.-C.T."/>
            <person name="Winkler M.E."/>
        </authorList>
    </citation>
    <scope>NUCLEOTIDE SEQUENCE</scope>
</reference>